<keyword evidence="1" id="KW-0479">Metal-binding</keyword>
<keyword evidence="1" id="KW-0863">Zinc-finger</keyword>
<feature type="compositionally biased region" description="Pro residues" evidence="2">
    <location>
        <begin position="131"/>
        <end position="143"/>
    </location>
</feature>
<evidence type="ECO:0000313" key="5">
    <source>
        <dbReference type="Proteomes" id="UP000001116"/>
    </source>
</evidence>
<dbReference type="STRING" id="266940.Krad_2049"/>
<name>A6W9P5_KINRD</name>
<dbReference type="PROSITE" id="PS50966">
    <property type="entry name" value="ZF_SWIM"/>
    <property type="match status" value="1"/>
</dbReference>
<reference evidence="5" key="1">
    <citation type="journal article" date="2008" name="PLoS ONE">
        <title>Survival in nuclear waste, extreme resistance, and potential applications gleaned from the genome sequence of Kineococcus radiotolerans SRS30216.</title>
        <authorList>
            <person name="Bagwell C.E."/>
            <person name="Bhat S."/>
            <person name="Hawkins G.M."/>
            <person name="Smith B.W."/>
            <person name="Biswas T."/>
            <person name="Hoover T.R."/>
            <person name="Saunders E."/>
            <person name="Han C.S."/>
            <person name="Tsodikov O.V."/>
            <person name="Shimkets L.J."/>
        </authorList>
    </citation>
    <scope>NUCLEOTIDE SEQUENCE [LARGE SCALE GENOMIC DNA]</scope>
    <source>
        <strain evidence="5">ATCC BAA-149 / DSM 14245 / SRS30216</strain>
    </source>
</reference>
<dbReference type="eggNOG" id="COG4715">
    <property type="taxonomic scope" value="Bacteria"/>
</dbReference>
<dbReference type="AlphaFoldDB" id="A6W9P5"/>
<evidence type="ECO:0000313" key="4">
    <source>
        <dbReference type="EMBL" id="ABS03534.1"/>
    </source>
</evidence>
<dbReference type="GO" id="GO:0008270">
    <property type="term" value="F:zinc ion binding"/>
    <property type="evidence" value="ECO:0007669"/>
    <property type="project" value="UniProtKB-KW"/>
</dbReference>
<gene>
    <name evidence="4" type="ordered locus">Krad_2049</name>
</gene>
<dbReference type="KEGG" id="kra:Krad_2049"/>
<feature type="domain" description="SWIM-type" evidence="3">
    <location>
        <begin position="70"/>
        <end position="103"/>
    </location>
</feature>
<accession>A6W9P5</accession>
<evidence type="ECO:0000259" key="3">
    <source>
        <dbReference type="PROSITE" id="PS50966"/>
    </source>
</evidence>
<dbReference type="Pfam" id="PF04434">
    <property type="entry name" value="SWIM"/>
    <property type="match status" value="1"/>
</dbReference>
<feature type="region of interest" description="Disordered" evidence="2">
    <location>
        <begin position="129"/>
        <end position="158"/>
    </location>
</feature>
<organism evidence="4 5">
    <name type="scientific">Kineococcus radiotolerans (strain ATCC BAA-149 / DSM 14245 / SRS30216)</name>
    <dbReference type="NCBI Taxonomy" id="266940"/>
    <lineage>
        <taxon>Bacteria</taxon>
        <taxon>Bacillati</taxon>
        <taxon>Actinomycetota</taxon>
        <taxon>Actinomycetes</taxon>
        <taxon>Kineosporiales</taxon>
        <taxon>Kineosporiaceae</taxon>
        <taxon>Kineococcus</taxon>
    </lineage>
</organism>
<dbReference type="Proteomes" id="UP000001116">
    <property type="component" value="Chromosome"/>
</dbReference>
<sequence length="464" mass="47919">MSVAVDTVEIVITPWSVEQVLALAPDASSAAAGRKLSAPAPWSQTGVLGPAGGTGEALWGLCQGSGKTPYQTVVDLTGPAYKCSCPSRKFPCKHALGLLLLWAGGAVPEASAPAAFGEAWLSARAEKATHPVPPARPGAPPADPAAAARRVEQRAARTSAGVEELSRWLRDQARTGLAGADHAGYQRTDPVAARLVDAQAGALATAVRRLARVAVSGPDWSARLLEEHAMLHLLTAAHARLDTLPAPLAATVRSRVGYPVRTEDVLAEPAVRDRWSVLDLRDHVEDRLVTRRAHLVGERTGRTAVVLSFAPPGRPLDASLVPATSIEADLHFHPGAHPLRAVVGARHGDPGPLGVVAAETVGAAHARWAGALAADPWLGELPVVLADVALAAPVGHAPTTRTAPERDGWSLVDTAGHAAPLAGSEGVWTVLAVTGGLPCTVAGDWTPDGLRLSAAVTGEGLVRL</sequence>
<evidence type="ECO:0000256" key="1">
    <source>
        <dbReference type="PROSITE-ProRule" id="PRU00325"/>
    </source>
</evidence>
<keyword evidence="5" id="KW-1185">Reference proteome</keyword>
<proteinExistence type="predicted"/>
<keyword evidence="1" id="KW-0862">Zinc</keyword>
<dbReference type="EMBL" id="CP000750">
    <property type="protein sequence ID" value="ABS03534.1"/>
    <property type="molecule type" value="Genomic_DNA"/>
</dbReference>
<dbReference type="HOGENOM" id="CLU_051328_0_0_11"/>
<dbReference type="InterPro" id="IPR007527">
    <property type="entry name" value="Znf_SWIM"/>
</dbReference>
<protein>
    <submittedName>
        <fullName evidence="4">Zinc finger SWIM domain protein</fullName>
    </submittedName>
</protein>
<evidence type="ECO:0000256" key="2">
    <source>
        <dbReference type="SAM" id="MobiDB-lite"/>
    </source>
</evidence>